<sequence>MYDGDTVMFNYMDKRTNTKETMTMSIDEFIAALIRHIQNKNFKTIRRYGIYSRRIKTLMKKVMKEYQKRVKKLFINLNEALRPKSWEERITEEFGENPLECSCCVIVDEVDAFPYAEDLLLHRAVDTAQKREGKRVYLSATPDKALKKTVDRVYYLPARYHRRKLPVPQDQERLIKVENMRTGKYQLLLTTTILERGVTFERIAGRADRKGEYSQAEVIFVTSERTTAIKSAIREINKNNQQALKEGLINALIMKLIAIYFAKGLDFDIIELRRRGKSGPSLSSVGKTKGAIRMFKYNVRGENIEVTEAIRNYVEKKVGKLERYFTDVPDATAYVNLKVYTEKTAKVEVTIPLPYLVLRAEETSPDLYASIDLVVDKLERQIRKFKTKINRKARETGMPEREVEVLVNAEDSEESELEIVRTKRLSLKPMGSEEAVLQMNMLGHNFFIFEDAETNGTSIVYRRKDGKYGLIETD</sequence>
<evidence type="ECO:0000259" key="4">
    <source>
        <dbReference type="Pfam" id="PF16321"/>
    </source>
</evidence>
<dbReference type="GO" id="GO:0045900">
    <property type="term" value="P:negative regulation of translational elongation"/>
    <property type="evidence" value="ECO:0007669"/>
    <property type="project" value="TreeGrafter"/>
</dbReference>
<feature type="domain" description="Transposase IS801/IS1294" evidence="3">
    <location>
        <begin position="2"/>
        <end position="53"/>
    </location>
</feature>
<dbReference type="Pfam" id="PF16321">
    <property type="entry name" value="Ribosom_S30AE_C"/>
    <property type="match status" value="1"/>
</dbReference>
<dbReference type="FunFam" id="3.30.505.50:FF:000001">
    <property type="entry name" value="Ribosome hibernation promoting factor"/>
    <property type="match status" value="1"/>
</dbReference>
<evidence type="ECO:0000259" key="3">
    <source>
        <dbReference type="Pfam" id="PF04986"/>
    </source>
</evidence>
<dbReference type="PANTHER" id="PTHR33231">
    <property type="entry name" value="30S RIBOSOMAL PROTEIN"/>
    <property type="match status" value="1"/>
</dbReference>
<dbReference type="EMBL" id="HG806704">
    <property type="protein sequence ID" value="CDW59716.1"/>
    <property type="molecule type" value="Genomic_DNA"/>
</dbReference>
<dbReference type="GO" id="GO:0004803">
    <property type="term" value="F:transposase activity"/>
    <property type="evidence" value="ECO:0007669"/>
    <property type="project" value="InterPro"/>
</dbReference>
<dbReference type="InterPro" id="IPR050574">
    <property type="entry name" value="HPF/YfiA_ribosome-assoc"/>
</dbReference>
<reference evidence="5" key="1">
    <citation type="submission" date="2014-01" db="EMBL/GenBank/DDBJ databases">
        <authorList>
            <person name="Aslett M."/>
        </authorList>
    </citation>
    <scope>NUCLEOTIDE SEQUENCE</scope>
</reference>
<keyword evidence="2" id="KW-0810">Translation regulation</keyword>
<dbReference type="Proteomes" id="UP000030665">
    <property type="component" value="Unassembled WGS sequence"/>
</dbReference>
<dbReference type="SUPFAM" id="SSF69754">
    <property type="entry name" value="Ribosome binding protein Y (YfiA homologue)"/>
    <property type="match status" value="1"/>
</dbReference>
<keyword evidence="1" id="KW-0963">Cytoplasm</keyword>
<dbReference type="HAMAP" id="MF_00839">
    <property type="entry name" value="HPF"/>
    <property type="match status" value="1"/>
</dbReference>
<dbReference type="PANTHER" id="PTHR33231:SF1">
    <property type="entry name" value="30S RIBOSOMAL PROTEIN"/>
    <property type="match status" value="1"/>
</dbReference>
<dbReference type="Gene3D" id="3.40.50.300">
    <property type="entry name" value="P-loop containing nucleotide triphosphate hydrolases"/>
    <property type="match status" value="1"/>
</dbReference>
<keyword evidence="6" id="KW-1185">Reference proteome</keyword>
<evidence type="ECO:0000256" key="1">
    <source>
        <dbReference type="ARBA" id="ARBA00022490"/>
    </source>
</evidence>
<dbReference type="NCBIfam" id="TIGR00741">
    <property type="entry name" value="yfiA"/>
    <property type="match status" value="1"/>
</dbReference>
<dbReference type="InterPro" id="IPR036567">
    <property type="entry name" value="RHF-like"/>
</dbReference>
<dbReference type="GO" id="GO:0043024">
    <property type="term" value="F:ribosomal small subunit binding"/>
    <property type="evidence" value="ECO:0007669"/>
    <property type="project" value="TreeGrafter"/>
</dbReference>
<dbReference type="InterPro" id="IPR007069">
    <property type="entry name" value="Transposase_32"/>
</dbReference>
<evidence type="ECO:0000256" key="2">
    <source>
        <dbReference type="ARBA" id="ARBA00022845"/>
    </source>
</evidence>
<evidence type="ECO:0000313" key="6">
    <source>
        <dbReference type="Proteomes" id="UP000030665"/>
    </source>
</evidence>
<name>A0A077ZHD7_TRITR</name>
<dbReference type="GO" id="GO:0003677">
    <property type="term" value="F:DNA binding"/>
    <property type="evidence" value="ECO:0007669"/>
    <property type="project" value="InterPro"/>
</dbReference>
<dbReference type="OrthoDB" id="10069849at2759"/>
<dbReference type="InterPro" id="IPR027417">
    <property type="entry name" value="P-loop_NTPase"/>
</dbReference>
<reference evidence="5" key="2">
    <citation type="submission" date="2014-03" db="EMBL/GenBank/DDBJ databases">
        <title>The whipworm genome and dual-species transcriptomics of an intimate host-pathogen interaction.</title>
        <authorList>
            <person name="Foth B.J."/>
            <person name="Tsai I.J."/>
            <person name="Reid A.J."/>
            <person name="Bancroft A.J."/>
            <person name="Nichol S."/>
            <person name="Tracey A."/>
            <person name="Holroyd N."/>
            <person name="Cotton J.A."/>
            <person name="Stanley E.J."/>
            <person name="Zarowiecki M."/>
            <person name="Liu J.Z."/>
            <person name="Huckvale T."/>
            <person name="Cooper P.J."/>
            <person name="Grencis R.K."/>
            <person name="Berriman M."/>
        </authorList>
    </citation>
    <scope>NUCLEOTIDE SEQUENCE [LARGE SCALE GENOMIC DNA]</scope>
</reference>
<dbReference type="GO" id="GO:0022627">
    <property type="term" value="C:cytosolic small ribosomal subunit"/>
    <property type="evidence" value="ECO:0007669"/>
    <property type="project" value="TreeGrafter"/>
</dbReference>
<dbReference type="Pfam" id="PF02482">
    <property type="entry name" value="Ribosomal_S30AE"/>
    <property type="match status" value="1"/>
</dbReference>
<accession>A0A077ZHD7</accession>
<dbReference type="AlphaFoldDB" id="A0A077ZHD7"/>
<dbReference type="InterPro" id="IPR038416">
    <property type="entry name" value="Ribosom_S30AE_C_sf"/>
</dbReference>
<dbReference type="Pfam" id="PF04986">
    <property type="entry name" value="Y2_Tnp"/>
    <property type="match status" value="1"/>
</dbReference>
<dbReference type="InterPro" id="IPR003489">
    <property type="entry name" value="RHF/RaiA"/>
</dbReference>
<gene>
    <name evidence="5" type="ORF">TTRE_0000805601</name>
</gene>
<feature type="domain" description="Sigma 54 modulation/S30EA ribosomal protein C-terminal" evidence="4">
    <location>
        <begin position="415"/>
        <end position="470"/>
    </location>
</feature>
<dbReference type="SUPFAM" id="SSF52540">
    <property type="entry name" value="P-loop containing nucleoside triphosphate hydrolases"/>
    <property type="match status" value="1"/>
</dbReference>
<dbReference type="CDD" id="cd00552">
    <property type="entry name" value="RaiA"/>
    <property type="match status" value="1"/>
</dbReference>
<dbReference type="Gene3D" id="3.30.160.100">
    <property type="entry name" value="Ribosome hibernation promotion factor-like"/>
    <property type="match status" value="1"/>
</dbReference>
<proteinExistence type="inferred from homology"/>
<evidence type="ECO:0000313" key="5">
    <source>
        <dbReference type="EMBL" id="CDW59716.1"/>
    </source>
</evidence>
<dbReference type="Gene3D" id="3.30.505.50">
    <property type="entry name" value="Sigma 54 modulation/S30EA ribosomal protein, C-terminal domain"/>
    <property type="match status" value="1"/>
</dbReference>
<protein>
    <submittedName>
        <fullName evidence="5">Ribosomal S30AE and Y2 Tnp domain containing prot ein</fullName>
    </submittedName>
</protein>
<dbReference type="GO" id="GO:0006313">
    <property type="term" value="P:DNA transposition"/>
    <property type="evidence" value="ECO:0007669"/>
    <property type="project" value="InterPro"/>
</dbReference>
<organism evidence="5 6">
    <name type="scientific">Trichuris trichiura</name>
    <name type="common">Whipworm</name>
    <name type="synonym">Trichocephalus trichiurus</name>
    <dbReference type="NCBI Taxonomy" id="36087"/>
    <lineage>
        <taxon>Eukaryota</taxon>
        <taxon>Metazoa</taxon>
        <taxon>Ecdysozoa</taxon>
        <taxon>Nematoda</taxon>
        <taxon>Enoplea</taxon>
        <taxon>Dorylaimia</taxon>
        <taxon>Trichinellida</taxon>
        <taxon>Trichuridae</taxon>
        <taxon>Trichuris</taxon>
    </lineage>
</organism>
<dbReference type="InterPro" id="IPR032528">
    <property type="entry name" value="Ribosom_S30AE_C"/>
</dbReference>
<dbReference type="InterPro" id="IPR034694">
    <property type="entry name" value="HPF_long/plastid"/>
</dbReference>